<reference evidence="2" key="1">
    <citation type="submission" date="2015-10" db="EMBL/GenBank/DDBJ databases">
        <authorList>
            <person name="Luecker S."/>
            <person name="Luecker S."/>
        </authorList>
    </citation>
    <scope>NUCLEOTIDE SEQUENCE [LARGE SCALE GENOMIC DNA]</scope>
</reference>
<proteinExistence type="predicted"/>
<sequence>MKHTSLYSPSSALMSPWQSGLYQTLKKMAGPTGFEPATSRLTIWRPNQAERRPRKIYRWQNNSTTRRSRWSPINSCV</sequence>
<evidence type="ECO:0000313" key="2">
    <source>
        <dbReference type="Proteomes" id="UP000198736"/>
    </source>
</evidence>
<evidence type="ECO:0000313" key="1">
    <source>
        <dbReference type="EMBL" id="CUS31978.1"/>
    </source>
</evidence>
<organism evidence="1 2">
    <name type="scientific">Candidatus Nitrospira nitrificans</name>
    <dbReference type="NCBI Taxonomy" id="1742973"/>
    <lineage>
        <taxon>Bacteria</taxon>
        <taxon>Pseudomonadati</taxon>
        <taxon>Nitrospirota</taxon>
        <taxon>Nitrospiria</taxon>
        <taxon>Nitrospirales</taxon>
        <taxon>Nitrospiraceae</taxon>
        <taxon>Nitrospira</taxon>
    </lineage>
</organism>
<protein>
    <submittedName>
        <fullName evidence="1">Uncharacterized protein</fullName>
    </submittedName>
</protein>
<gene>
    <name evidence="1" type="ORF">COMA2_10395</name>
</gene>
<accession>A0A0S4L5K9</accession>
<dbReference type="AlphaFoldDB" id="A0A0S4L5K9"/>
<dbReference type="EMBL" id="CZPZ01000001">
    <property type="protein sequence ID" value="CUS31978.1"/>
    <property type="molecule type" value="Genomic_DNA"/>
</dbReference>
<keyword evidence="2" id="KW-1185">Reference proteome</keyword>
<dbReference type="Proteomes" id="UP000198736">
    <property type="component" value="Unassembled WGS sequence"/>
</dbReference>
<dbReference type="STRING" id="1742973.COMA2_10395"/>
<dbReference type="AntiFam" id="ANF00014">
    <property type="entry name" value="tRNA translation"/>
</dbReference>
<name>A0A0S4L5K9_9BACT</name>